<dbReference type="GO" id="GO:0005576">
    <property type="term" value="C:extracellular region"/>
    <property type="evidence" value="ECO:0007669"/>
    <property type="project" value="InterPro"/>
</dbReference>
<dbReference type="Proteomes" id="UP000242180">
    <property type="component" value="Unassembled WGS sequence"/>
</dbReference>
<evidence type="ECO:0000313" key="4">
    <source>
        <dbReference type="EMBL" id="ORZ01559.1"/>
    </source>
</evidence>
<dbReference type="OMA" id="HGREYLC"/>
<accession>A0A1X2HQF8</accession>
<dbReference type="GO" id="GO:0005975">
    <property type="term" value="P:carbohydrate metabolic process"/>
    <property type="evidence" value="ECO:0007669"/>
    <property type="project" value="InterPro"/>
</dbReference>
<feature type="domain" description="C2" evidence="3">
    <location>
        <begin position="1"/>
        <end position="107"/>
    </location>
</feature>
<dbReference type="SUPFAM" id="SSF51055">
    <property type="entry name" value="Carbohydrate binding domain"/>
    <property type="match status" value="1"/>
</dbReference>
<dbReference type="EMBL" id="MCGN01000002">
    <property type="protein sequence ID" value="ORZ01559.1"/>
    <property type="molecule type" value="Genomic_DNA"/>
</dbReference>
<dbReference type="InParanoid" id="A0A1X2HQF8"/>
<proteinExistence type="predicted"/>
<dbReference type="InterPro" id="IPR052981">
    <property type="entry name" value="Ingression_C2_domain"/>
</dbReference>
<dbReference type="GO" id="GO:0030246">
    <property type="term" value="F:carbohydrate binding"/>
    <property type="evidence" value="ECO:0007669"/>
    <property type="project" value="InterPro"/>
</dbReference>
<dbReference type="InterPro" id="IPR000008">
    <property type="entry name" value="C2_dom"/>
</dbReference>
<dbReference type="SMART" id="SM00239">
    <property type="entry name" value="C2"/>
    <property type="match status" value="1"/>
</dbReference>
<gene>
    <name evidence="4" type="ORF">BCR43DRAFT_556234</name>
</gene>
<dbReference type="CDD" id="cd12214">
    <property type="entry name" value="ChiA1_BD"/>
    <property type="match status" value="1"/>
</dbReference>
<dbReference type="OrthoDB" id="270970at2759"/>
<dbReference type="SUPFAM" id="SSF49562">
    <property type="entry name" value="C2 domain (Calcium/lipid-binding domain, CaLB)"/>
    <property type="match status" value="1"/>
</dbReference>
<evidence type="ECO:0000313" key="5">
    <source>
        <dbReference type="Proteomes" id="UP000242180"/>
    </source>
</evidence>
<feature type="region of interest" description="Disordered" evidence="2">
    <location>
        <begin position="176"/>
        <end position="266"/>
    </location>
</feature>
<dbReference type="STRING" id="13706.A0A1X2HQF8"/>
<evidence type="ECO:0000259" key="3">
    <source>
        <dbReference type="PROSITE" id="PS50004"/>
    </source>
</evidence>
<dbReference type="PROSITE" id="PS50004">
    <property type="entry name" value="C2"/>
    <property type="match status" value="1"/>
</dbReference>
<name>A0A1X2HQF8_SYNRA</name>
<dbReference type="Pfam" id="PF02839">
    <property type="entry name" value="CBM_5_12"/>
    <property type="match status" value="1"/>
</dbReference>
<comment type="caution">
    <text evidence="4">The sequence shown here is derived from an EMBL/GenBank/DDBJ whole genome shotgun (WGS) entry which is preliminary data.</text>
</comment>
<keyword evidence="5" id="KW-1185">Reference proteome</keyword>
<sequence length="307" mass="35311">MLGQQGSLSVVVHTASNLHNVETFGKQDPYVQFAVTLEDKHAFQKTFVAKDAGKEASWNQSFELPLRGEPDLYIEVMDEEKGADELIGFAAVPLNQVVQSPGGAMRGQFDIYTIKGENAGSLQLTLTSRGRSYISEEHLKRVKSLRNKGVAGDVGGALLGAALAAGAGYMGNKLYQDHKQKQQEEEERRQQDEQRRQEEEKQRQEYERNRNELDEERERFEREKREEEERRRREQQEAVHRHHAEGEHHHHHEEHQHHHGAREFDPVGTYAAGDRVEYHGREYLCLQSHTSNPTWDPSNAPSLWRTC</sequence>
<dbReference type="PANTHER" id="PTHR47052">
    <property type="entry name" value="CONSERVED SERINE PROLINE-RICH PROTEIN (AFU_ORTHOLOGUE AFUA_2G01790)"/>
    <property type="match status" value="1"/>
</dbReference>
<dbReference type="AlphaFoldDB" id="A0A1X2HQF8"/>
<dbReference type="Gene3D" id="2.10.10.20">
    <property type="entry name" value="Carbohydrate-binding module superfamily 5/12"/>
    <property type="match status" value="1"/>
</dbReference>
<dbReference type="InterPro" id="IPR036573">
    <property type="entry name" value="CBM_sf_5/12"/>
</dbReference>
<dbReference type="InterPro" id="IPR003610">
    <property type="entry name" value="CBM5/12"/>
</dbReference>
<feature type="compositionally biased region" description="Basic and acidic residues" evidence="2">
    <location>
        <begin position="176"/>
        <end position="265"/>
    </location>
</feature>
<dbReference type="GO" id="GO:0004553">
    <property type="term" value="F:hydrolase activity, hydrolyzing O-glycosyl compounds"/>
    <property type="evidence" value="ECO:0007669"/>
    <property type="project" value="InterPro"/>
</dbReference>
<dbReference type="Pfam" id="PF00168">
    <property type="entry name" value="C2"/>
    <property type="match status" value="1"/>
</dbReference>
<reference evidence="4 5" key="1">
    <citation type="submission" date="2016-07" db="EMBL/GenBank/DDBJ databases">
        <title>Pervasive Adenine N6-methylation of Active Genes in Fungi.</title>
        <authorList>
            <consortium name="DOE Joint Genome Institute"/>
            <person name="Mondo S.J."/>
            <person name="Dannebaum R.O."/>
            <person name="Kuo R.C."/>
            <person name="Labutti K."/>
            <person name="Haridas S."/>
            <person name="Kuo A."/>
            <person name="Salamov A."/>
            <person name="Ahrendt S.R."/>
            <person name="Lipzen A."/>
            <person name="Sullivan W."/>
            <person name="Andreopoulos W.B."/>
            <person name="Clum A."/>
            <person name="Lindquist E."/>
            <person name="Daum C."/>
            <person name="Ramamoorthy G.K."/>
            <person name="Gryganskyi A."/>
            <person name="Culley D."/>
            <person name="Magnuson J.K."/>
            <person name="James T.Y."/>
            <person name="O'Malley M.A."/>
            <person name="Stajich J.E."/>
            <person name="Spatafora J.W."/>
            <person name="Visel A."/>
            <person name="Grigoriev I.V."/>
        </authorList>
    </citation>
    <scope>NUCLEOTIDE SEQUENCE [LARGE SCALE GENOMIC DNA]</scope>
    <source>
        <strain evidence="4 5">NRRL 2496</strain>
    </source>
</reference>
<protein>
    <submittedName>
        <fullName evidence="4">C2 domain-containing protein</fullName>
    </submittedName>
</protein>
<dbReference type="SMART" id="SM00495">
    <property type="entry name" value="ChtBD3"/>
    <property type="match status" value="1"/>
</dbReference>
<dbReference type="InterPro" id="IPR035892">
    <property type="entry name" value="C2_domain_sf"/>
</dbReference>
<organism evidence="4 5">
    <name type="scientific">Syncephalastrum racemosum</name>
    <name type="common">Filamentous fungus</name>
    <dbReference type="NCBI Taxonomy" id="13706"/>
    <lineage>
        <taxon>Eukaryota</taxon>
        <taxon>Fungi</taxon>
        <taxon>Fungi incertae sedis</taxon>
        <taxon>Mucoromycota</taxon>
        <taxon>Mucoromycotina</taxon>
        <taxon>Mucoromycetes</taxon>
        <taxon>Mucorales</taxon>
        <taxon>Syncephalastraceae</taxon>
        <taxon>Syncephalastrum</taxon>
    </lineage>
</organism>
<dbReference type="Gene3D" id="2.60.40.150">
    <property type="entry name" value="C2 domain"/>
    <property type="match status" value="1"/>
</dbReference>
<keyword evidence="1" id="KW-0378">Hydrolase</keyword>
<evidence type="ECO:0000256" key="1">
    <source>
        <dbReference type="ARBA" id="ARBA00022801"/>
    </source>
</evidence>
<evidence type="ECO:0000256" key="2">
    <source>
        <dbReference type="SAM" id="MobiDB-lite"/>
    </source>
</evidence>
<dbReference type="PANTHER" id="PTHR47052:SF3">
    <property type="entry name" value="INGRESSION PROTEIN 1"/>
    <property type="match status" value="1"/>
</dbReference>